<feature type="compositionally biased region" description="Polar residues" evidence="1">
    <location>
        <begin position="222"/>
        <end position="237"/>
    </location>
</feature>
<feature type="compositionally biased region" description="Gly residues" evidence="1">
    <location>
        <begin position="642"/>
        <end position="656"/>
    </location>
</feature>
<dbReference type="KEGG" id="mtm:MYCTH_2308183"/>
<proteinExistence type="predicted"/>
<feature type="compositionally biased region" description="Polar residues" evidence="1">
    <location>
        <begin position="439"/>
        <end position="450"/>
    </location>
</feature>
<name>G2QJE7_THET4</name>
<feature type="compositionally biased region" description="Low complexity" evidence="1">
    <location>
        <begin position="583"/>
        <end position="598"/>
    </location>
</feature>
<feature type="compositionally biased region" description="Low complexity" evidence="1">
    <location>
        <begin position="657"/>
        <end position="666"/>
    </location>
</feature>
<dbReference type="AlphaFoldDB" id="G2QJE7"/>
<dbReference type="EMBL" id="CP003006">
    <property type="protein sequence ID" value="AEO59704.1"/>
    <property type="molecule type" value="Genomic_DNA"/>
</dbReference>
<feature type="compositionally biased region" description="Low complexity" evidence="1">
    <location>
        <begin position="132"/>
        <end position="143"/>
    </location>
</feature>
<feature type="compositionally biased region" description="Basic and acidic residues" evidence="1">
    <location>
        <begin position="253"/>
        <end position="267"/>
    </location>
</feature>
<evidence type="ECO:0000313" key="3">
    <source>
        <dbReference type="Proteomes" id="UP000007322"/>
    </source>
</evidence>
<feature type="compositionally biased region" description="Polar residues" evidence="1">
    <location>
        <begin position="392"/>
        <end position="404"/>
    </location>
</feature>
<dbReference type="HOGENOM" id="CLU_422100_0_0_1"/>
<dbReference type="OMA" id="LECTEWL"/>
<dbReference type="RefSeq" id="XP_003664949.1">
    <property type="nucleotide sequence ID" value="XM_003664901.1"/>
</dbReference>
<sequence>MCTYDYTPYTGCEDGPQHYYIQWVKCDIAVERGRYCSLDASQKVEQLRKLSVNVLSCPLHGPIAVQQFVLEAANARLPEKERERSRARSNARRGPVSRGRTPRRDPPDTGAGEPVRRQVRKRRSRREIAVGSPDSELSDASSSSRRRVDGWATRRGHQDAAHERRTTRDAQPHGHRRSASADAGVAIPSHPPPPLSMRHGQSEVSLPLKTGFGAEGKEDDQGSTTGRRQSRPRNSLDTGRAALGIVGLPSSPDMHRRGSIDRAKSELGLKPGVESAPEPMPASKSAVSPASDSSPDQNPDLPFSTPGRLGRRTGTRSIRDRSVDTTMRRIDEDVAQDENTGATQDTAASTTRSLLSTTGSSAPQQQGQDAHSHRRSNSRPRLNSLQIPPVPQRQSTSNKCQQEAYSAPTAIPPETDFNLPIPTTRQRRAGSLRHIDLPSPTTTTNIQQHSPPTPRLTGGDGGAGAETASIRSARSSRRCLEDQVAEARKWAAAREHLPAPASLAARPSMSEMNLPLPPSGPAGPAGERDRERGSVDSGYLSGGGHQHQAQAQPQPQHPRPHQKLQHSPHYIPPEQLWNRGDVARATAAASAGGASGVSPTEASSSRGGGGKLQKAPPPLPQPGQGQQQQQQLQQQSVQGQWQGLGLGLVQGAGGGPQQQQQQQQQQHTRPVPAPLNLANSGSGTGMPASLASPGLRSDTSVDGGGSIGKGAKATLLQRMGLRKKFSGLISRDRERAGQRSEVGVES</sequence>
<accession>G2QJE7</accession>
<feature type="compositionally biased region" description="Low complexity" evidence="1">
    <location>
        <begin position="281"/>
        <end position="295"/>
    </location>
</feature>
<dbReference type="Proteomes" id="UP000007322">
    <property type="component" value="Chromosome 5"/>
</dbReference>
<feature type="region of interest" description="Disordered" evidence="1">
    <location>
        <begin position="77"/>
        <end position="746"/>
    </location>
</feature>
<evidence type="ECO:0000313" key="2">
    <source>
        <dbReference type="EMBL" id="AEO59704.1"/>
    </source>
</evidence>
<keyword evidence="3" id="KW-1185">Reference proteome</keyword>
<dbReference type="eggNOG" id="ENOG502T69F">
    <property type="taxonomic scope" value="Eukaryota"/>
</dbReference>
<feature type="compositionally biased region" description="Low complexity" evidence="1">
    <location>
        <begin position="622"/>
        <end position="641"/>
    </location>
</feature>
<feature type="compositionally biased region" description="Basic and acidic residues" evidence="1">
    <location>
        <begin position="317"/>
        <end position="332"/>
    </location>
</feature>
<feature type="compositionally biased region" description="Basic and acidic residues" evidence="1">
    <location>
        <begin position="156"/>
        <end position="172"/>
    </location>
</feature>
<dbReference type="GeneID" id="11506899"/>
<dbReference type="VEuPathDB" id="FungiDB:MYCTH_2308183"/>
<feature type="compositionally biased region" description="Low complexity" evidence="1">
    <location>
        <begin position="346"/>
        <end position="362"/>
    </location>
</feature>
<feature type="compositionally biased region" description="Low complexity" evidence="1">
    <location>
        <begin position="498"/>
        <end position="508"/>
    </location>
</feature>
<dbReference type="OrthoDB" id="4586417at2759"/>
<feature type="compositionally biased region" description="Basic and acidic residues" evidence="1">
    <location>
        <begin position="478"/>
        <end position="497"/>
    </location>
</feature>
<organism evidence="2 3">
    <name type="scientific">Thermothelomyces thermophilus (strain ATCC 42464 / BCRC 31852 / DSM 1799)</name>
    <name type="common">Sporotrichum thermophile</name>
    <dbReference type="NCBI Taxonomy" id="573729"/>
    <lineage>
        <taxon>Eukaryota</taxon>
        <taxon>Fungi</taxon>
        <taxon>Dikarya</taxon>
        <taxon>Ascomycota</taxon>
        <taxon>Pezizomycotina</taxon>
        <taxon>Sordariomycetes</taxon>
        <taxon>Sordariomycetidae</taxon>
        <taxon>Sordariales</taxon>
        <taxon>Chaetomiaceae</taxon>
        <taxon>Thermothelomyces</taxon>
    </lineage>
</organism>
<feature type="compositionally biased region" description="Basic and acidic residues" evidence="1">
    <location>
        <begin position="77"/>
        <end position="86"/>
    </location>
</feature>
<reference evidence="2 3" key="1">
    <citation type="journal article" date="2011" name="Nat. Biotechnol.">
        <title>Comparative genomic analysis of the thermophilic biomass-degrading fungi Myceliophthora thermophila and Thielavia terrestris.</title>
        <authorList>
            <person name="Berka R.M."/>
            <person name="Grigoriev I.V."/>
            <person name="Otillar R."/>
            <person name="Salamov A."/>
            <person name="Grimwood J."/>
            <person name="Reid I."/>
            <person name="Ishmael N."/>
            <person name="John T."/>
            <person name="Darmond C."/>
            <person name="Moisan M.-C."/>
            <person name="Henrissat B."/>
            <person name="Coutinho P.M."/>
            <person name="Lombard V."/>
            <person name="Natvig D.O."/>
            <person name="Lindquist E."/>
            <person name="Schmutz J."/>
            <person name="Lucas S."/>
            <person name="Harris P."/>
            <person name="Powlowski J."/>
            <person name="Bellemare A."/>
            <person name="Taylor D."/>
            <person name="Butler G."/>
            <person name="de Vries R.P."/>
            <person name="Allijn I.E."/>
            <person name="van den Brink J."/>
            <person name="Ushinsky S."/>
            <person name="Storms R."/>
            <person name="Powell A.J."/>
            <person name="Paulsen I.T."/>
            <person name="Elbourne L.D.H."/>
            <person name="Baker S.E."/>
            <person name="Magnuson J."/>
            <person name="LaBoissiere S."/>
            <person name="Clutterbuck A.J."/>
            <person name="Martinez D."/>
            <person name="Wogulis M."/>
            <person name="de Leon A.L."/>
            <person name="Rey M.W."/>
            <person name="Tsang A."/>
        </authorList>
    </citation>
    <scope>NUCLEOTIDE SEQUENCE [LARGE SCALE GENOMIC DNA]</scope>
    <source>
        <strain evidence="3">ATCC 42464 / BCRC 31852 / DSM 1799</strain>
    </source>
</reference>
<protein>
    <submittedName>
        <fullName evidence="2">Uncharacterized protein</fullName>
    </submittedName>
</protein>
<gene>
    <name evidence="2" type="ORF">MYCTH_2308183</name>
</gene>
<dbReference type="InParanoid" id="G2QJE7"/>
<evidence type="ECO:0000256" key="1">
    <source>
        <dbReference type="SAM" id="MobiDB-lite"/>
    </source>
</evidence>